<feature type="region of interest" description="Disordered" evidence="1">
    <location>
        <begin position="28"/>
        <end position="69"/>
    </location>
</feature>
<evidence type="ECO:0008006" key="5">
    <source>
        <dbReference type="Google" id="ProtNLM"/>
    </source>
</evidence>
<sequence length="160" mass="18002">MKKQKTYVAMLLVALVILSLAGCGMKNSKDNAETTTGWSVENPDNTTKDKKTTESTDAEDNIEEDADGIMDNLGAGTFDTYEDAKNYLMDKLTADNEDMSYEFREETQDLTSYDSGNPGAEGYQFHVYESEGGKKTGDYYVDKDTGKVYRYTKDNKIMEY</sequence>
<evidence type="ECO:0000256" key="2">
    <source>
        <dbReference type="SAM" id="SignalP"/>
    </source>
</evidence>
<dbReference type="OrthoDB" id="2064000at2"/>
<proteinExistence type="predicted"/>
<name>A0A173TM90_9FIRM</name>
<keyword evidence="2" id="KW-0732">Signal</keyword>
<feature type="signal peptide" evidence="2">
    <location>
        <begin position="1"/>
        <end position="21"/>
    </location>
</feature>
<dbReference type="AlphaFoldDB" id="A0A173TM90"/>
<feature type="compositionally biased region" description="Polar residues" evidence="1">
    <location>
        <begin position="33"/>
        <end position="43"/>
    </location>
</feature>
<organism evidence="3 4">
    <name type="scientific">Anaerobutyricum hallii</name>
    <dbReference type="NCBI Taxonomy" id="39488"/>
    <lineage>
        <taxon>Bacteria</taxon>
        <taxon>Bacillati</taxon>
        <taxon>Bacillota</taxon>
        <taxon>Clostridia</taxon>
        <taxon>Lachnospirales</taxon>
        <taxon>Lachnospiraceae</taxon>
        <taxon>Anaerobutyricum</taxon>
    </lineage>
</organism>
<gene>
    <name evidence="3" type="ORF">ERS852578_01767</name>
</gene>
<evidence type="ECO:0000256" key="1">
    <source>
        <dbReference type="SAM" id="MobiDB-lite"/>
    </source>
</evidence>
<dbReference type="RefSeq" id="WP_055182939.1">
    <property type="nucleotide sequence ID" value="NZ_CYYC01000020.1"/>
</dbReference>
<accession>A0A173TM90</accession>
<feature type="chain" id="PRO_5038553072" description="Consensus disorder prediction" evidence="2">
    <location>
        <begin position="22"/>
        <end position="160"/>
    </location>
</feature>
<evidence type="ECO:0000313" key="3">
    <source>
        <dbReference type="EMBL" id="CUN03289.1"/>
    </source>
</evidence>
<feature type="compositionally biased region" description="Acidic residues" evidence="1">
    <location>
        <begin position="56"/>
        <end position="68"/>
    </location>
</feature>
<reference evidence="3 4" key="1">
    <citation type="submission" date="2015-09" db="EMBL/GenBank/DDBJ databases">
        <authorList>
            <consortium name="Pathogen Informatics"/>
        </authorList>
    </citation>
    <scope>NUCLEOTIDE SEQUENCE [LARGE SCALE GENOMIC DNA]</scope>
    <source>
        <strain evidence="3 4">2789STDY5834966</strain>
    </source>
</reference>
<protein>
    <recommendedName>
        <fullName evidence="5">Consensus disorder prediction</fullName>
    </recommendedName>
</protein>
<evidence type="ECO:0000313" key="4">
    <source>
        <dbReference type="Proteomes" id="UP000095390"/>
    </source>
</evidence>
<dbReference type="Proteomes" id="UP000095390">
    <property type="component" value="Unassembled WGS sequence"/>
</dbReference>
<dbReference type="PROSITE" id="PS51257">
    <property type="entry name" value="PROKAR_LIPOPROTEIN"/>
    <property type="match status" value="1"/>
</dbReference>
<dbReference type="EMBL" id="CYYC01000020">
    <property type="protein sequence ID" value="CUN03289.1"/>
    <property type="molecule type" value="Genomic_DNA"/>
</dbReference>